<dbReference type="Gramene" id="OE9A048057T1">
    <property type="protein sequence ID" value="OE9A048057C1"/>
    <property type="gene ID" value="OE9A048057"/>
</dbReference>
<accession>A0A8S0S6X5</accession>
<dbReference type="GO" id="GO:0016592">
    <property type="term" value="C:mediator complex"/>
    <property type="evidence" value="ECO:0007669"/>
    <property type="project" value="InterPro"/>
</dbReference>
<proteinExistence type="predicted"/>
<dbReference type="EMBL" id="CACTIH010003951">
    <property type="protein sequence ID" value="CAA2987840.1"/>
    <property type="molecule type" value="Genomic_DNA"/>
</dbReference>
<dbReference type="PANTHER" id="PTHR35130">
    <property type="entry name" value="MEDIATOR OF RNA POLYMERASE II TRANSCRIPTION SUBUNIT 16"/>
    <property type="match status" value="1"/>
</dbReference>
<organism evidence="1 2">
    <name type="scientific">Olea europaea subsp. europaea</name>
    <dbReference type="NCBI Taxonomy" id="158383"/>
    <lineage>
        <taxon>Eukaryota</taxon>
        <taxon>Viridiplantae</taxon>
        <taxon>Streptophyta</taxon>
        <taxon>Embryophyta</taxon>
        <taxon>Tracheophyta</taxon>
        <taxon>Spermatophyta</taxon>
        <taxon>Magnoliopsida</taxon>
        <taxon>eudicotyledons</taxon>
        <taxon>Gunneridae</taxon>
        <taxon>Pentapetalae</taxon>
        <taxon>asterids</taxon>
        <taxon>lamiids</taxon>
        <taxon>Lamiales</taxon>
        <taxon>Oleaceae</taxon>
        <taxon>Oleeae</taxon>
        <taxon>Olea</taxon>
    </lineage>
</organism>
<reference evidence="1 2" key="1">
    <citation type="submission" date="2019-12" db="EMBL/GenBank/DDBJ databases">
        <authorList>
            <person name="Alioto T."/>
            <person name="Alioto T."/>
            <person name="Gomez Garrido J."/>
        </authorList>
    </citation>
    <scope>NUCLEOTIDE SEQUENCE [LARGE SCALE GENOMIC DNA]</scope>
</reference>
<gene>
    <name evidence="1" type="ORF">OLEA9_A048057</name>
</gene>
<dbReference type="GO" id="GO:0006355">
    <property type="term" value="P:regulation of DNA-templated transcription"/>
    <property type="evidence" value="ECO:0007669"/>
    <property type="project" value="InterPro"/>
</dbReference>
<comment type="caution">
    <text evidence="1">The sequence shown here is derived from an EMBL/GenBank/DDBJ whole genome shotgun (WGS) entry which is preliminary data.</text>
</comment>
<name>A0A8S0S6X5_OLEEU</name>
<evidence type="ECO:0000313" key="2">
    <source>
        <dbReference type="Proteomes" id="UP000594638"/>
    </source>
</evidence>
<dbReference type="AlphaFoldDB" id="A0A8S0S6X5"/>
<dbReference type="Proteomes" id="UP000594638">
    <property type="component" value="Unassembled WGS sequence"/>
</dbReference>
<protein>
    <submittedName>
        <fullName evidence="1">Mediator of RNA polymerase II transcription subunit 16 isoform X2</fullName>
    </submittedName>
</protein>
<dbReference type="PANTHER" id="PTHR35130:SF1">
    <property type="entry name" value="MEDIATOR OF RNA POLYMERASE II TRANSCRIPTION SUBUNIT 16"/>
    <property type="match status" value="1"/>
</dbReference>
<evidence type="ECO:0000313" key="1">
    <source>
        <dbReference type="EMBL" id="CAA2987840.1"/>
    </source>
</evidence>
<dbReference type="InterPro" id="IPR038836">
    <property type="entry name" value="MED16"/>
</dbReference>
<keyword evidence="2" id="KW-1185">Reference proteome</keyword>
<sequence length="141" mass="15462">MIFDVSTDSHDDGVHYIEWSPASSPRALLIVFRGYCLFLHWSQWPPNQSGGRTKWFCTSNVLLIAEPSGIKAADAIVTDSGALHVAGVPIANTLTVVIWEVTSGLRKSFQDTPKARHLTLLLGMVLPLPLHTCLAGRSFSY</sequence>